<dbReference type="RefSeq" id="WP_138592741.1">
    <property type="nucleotide sequence ID" value="NZ_PNBX01000073.1"/>
</dbReference>
<feature type="transmembrane region" description="Helical" evidence="7">
    <location>
        <begin position="20"/>
        <end position="42"/>
    </location>
</feature>
<dbReference type="PIRSF" id="PIRSF004669">
    <property type="entry name" value="FliQ"/>
    <property type="match status" value="1"/>
</dbReference>
<protein>
    <submittedName>
        <fullName evidence="8">Flagellar biosynthetic protein FliQ</fullName>
    </submittedName>
</protein>
<evidence type="ECO:0000256" key="5">
    <source>
        <dbReference type="ARBA" id="ARBA00022989"/>
    </source>
</evidence>
<reference evidence="9" key="2">
    <citation type="submission" date="2019-06" db="EMBL/GenBank/DDBJ databases">
        <title>Co-occurence of chitin degradation, pigmentation and bioactivity in marine Pseudoalteromonas.</title>
        <authorList>
            <person name="Sonnenschein E.C."/>
            <person name="Bech P.K."/>
        </authorList>
    </citation>
    <scope>NUCLEOTIDE SEQUENCE [LARGE SCALE GENOMIC DNA]</scope>
    <source>
        <strain evidence="9">S3790</strain>
    </source>
</reference>
<keyword evidence="6 7" id="KW-0472">Membrane</keyword>
<comment type="similarity">
    <text evidence="2">Belongs to the FliQ/MopD/SpaQ family.</text>
</comment>
<evidence type="ECO:0000256" key="3">
    <source>
        <dbReference type="ARBA" id="ARBA00022475"/>
    </source>
</evidence>
<comment type="caution">
    <text evidence="8">The sequence shown here is derived from an EMBL/GenBank/DDBJ whole genome shotgun (WGS) entry which is preliminary data.</text>
</comment>
<evidence type="ECO:0000256" key="7">
    <source>
        <dbReference type="SAM" id="Phobius"/>
    </source>
</evidence>
<feature type="transmembrane region" description="Helical" evidence="7">
    <location>
        <begin position="54"/>
        <end position="74"/>
    </location>
</feature>
<name>A0A5S3V770_9GAMM</name>
<dbReference type="PANTHER" id="PTHR34040">
    <property type="entry name" value="FLAGELLAR BIOSYNTHETIC PROTEIN FLIQ"/>
    <property type="match status" value="1"/>
</dbReference>
<evidence type="ECO:0000256" key="6">
    <source>
        <dbReference type="ARBA" id="ARBA00023136"/>
    </source>
</evidence>
<dbReference type="PRINTS" id="PR00952">
    <property type="entry name" value="TYPE3IMQPROT"/>
</dbReference>
<keyword evidence="8" id="KW-0969">Cilium</keyword>
<keyword evidence="4 7" id="KW-0812">Transmembrane</keyword>
<dbReference type="AlphaFoldDB" id="A0A5S3V770"/>
<keyword evidence="5 7" id="KW-1133">Transmembrane helix</keyword>
<dbReference type="EMBL" id="PNBX01000073">
    <property type="protein sequence ID" value="TMO66617.1"/>
    <property type="molecule type" value="Genomic_DNA"/>
</dbReference>
<dbReference type="Pfam" id="PF01313">
    <property type="entry name" value="Bac_export_3"/>
    <property type="match status" value="1"/>
</dbReference>
<dbReference type="InterPro" id="IPR002191">
    <property type="entry name" value="Bac_export_3"/>
</dbReference>
<evidence type="ECO:0000313" key="9">
    <source>
        <dbReference type="Proteomes" id="UP000307217"/>
    </source>
</evidence>
<keyword evidence="8" id="KW-0966">Cell projection</keyword>
<dbReference type="GO" id="GO:0005886">
    <property type="term" value="C:plasma membrane"/>
    <property type="evidence" value="ECO:0007669"/>
    <property type="project" value="UniProtKB-SubCell"/>
</dbReference>
<reference evidence="8 9" key="1">
    <citation type="submission" date="2018-01" db="EMBL/GenBank/DDBJ databases">
        <authorList>
            <person name="Paulsen S."/>
            <person name="Gram L.K."/>
        </authorList>
    </citation>
    <scope>NUCLEOTIDE SEQUENCE [LARGE SCALE GENOMIC DNA]</scope>
    <source>
        <strain evidence="8 9">S3790</strain>
    </source>
</reference>
<gene>
    <name evidence="8" type="ORF">CWC19_15745</name>
</gene>
<comment type="subcellular location">
    <subcellularLocation>
        <location evidence="1">Cell membrane</location>
        <topology evidence="1">Multi-pass membrane protein</topology>
    </subcellularLocation>
</comment>
<keyword evidence="3" id="KW-1003">Cell membrane</keyword>
<evidence type="ECO:0000256" key="2">
    <source>
        <dbReference type="ARBA" id="ARBA00006156"/>
    </source>
</evidence>
<evidence type="ECO:0000256" key="1">
    <source>
        <dbReference type="ARBA" id="ARBA00004651"/>
    </source>
</evidence>
<dbReference type="PANTHER" id="PTHR34040:SF2">
    <property type="entry name" value="FLAGELLAR BIOSYNTHETIC PROTEIN FLIQ"/>
    <property type="match status" value="1"/>
</dbReference>
<dbReference type="Proteomes" id="UP000307217">
    <property type="component" value="Unassembled WGS sequence"/>
</dbReference>
<proteinExistence type="inferred from homology"/>
<evidence type="ECO:0000313" key="8">
    <source>
        <dbReference type="EMBL" id="TMO66617.1"/>
    </source>
</evidence>
<keyword evidence="8" id="KW-0282">Flagellum</keyword>
<dbReference type="OrthoDB" id="9806440at2"/>
<dbReference type="GO" id="GO:0009306">
    <property type="term" value="P:protein secretion"/>
    <property type="evidence" value="ECO:0007669"/>
    <property type="project" value="InterPro"/>
</dbReference>
<organism evidence="8 9">
    <name type="scientific">Pseudoalteromonas aurantia</name>
    <dbReference type="NCBI Taxonomy" id="43654"/>
    <lineage>
        <taxon>Bacteria</taxon>
        <taxon>Pseudomonadati</taxon>
        <taxon>Pseudomonadota</taxon>
        <taxon>Gammaproteobacteria</taxon>
        <taxon>Alteromonadales</taxon>
        <taxon>Pseudoalteromonadaceae</taxon>
        <taxon>Pseudoalteromonas</taxon>
    </lineage>
</organism>
<evidence type="ECO:0000256" key="4">
    <source>
        <dbReference type="ARBA" id="ARBA00022692"/>
    </source>
</evidence>
<sequence>METETVITYLGGMFQIALKVAMPLLISTLIVGLMISVIQVVTQVQEMTLTFVPKILISIAVLAIAGPWMLNILIEFSITTISSIRNF</sequence>
<accession>A0A5S3V770</accession>